<dbReference type="Pfam" id="PF05448">
    <property type="entry name" value="AXE1"/>
    <property type="match status" value="1"/>
</dbReference>
<keyword evidence="3" id="KW-1185">Reference proteome</keyword>
<proteinExistence type="predicted"/>
<protein>
    <recommendedName>
        <fullName evidence="1">Acetyl xylan esterase domain-containing protein</fullName>
    </recommendedName>
</protein>
<organism evidence="2 3">
    <name type="scientific">Agromyces bauzanensis</name>
    <dbReference type="NCBI Taxonomy" id="1308924"/>
    <lineage>
        <taxon>Bacteria</taxon>
        <taxon>Bacillati</taxon>
        <taxon>Actinomycetota</taxon>
        <taxon>Actinomycetes</taxon>
        <taxon>Micrococcales</taxon>
        <taxon>Microbacteriaceae</taxon>
        <taxon>Agromyces</taxon>
    </lineage>
</organism>
<feature type="domain" description="Acetyl xylan esterase" evidence="1">
    <location>
        <begin position="2"/>
        <end position="42"/>
    </location>
</feature>
<dbReference type="AlphaFoldDB" id="A0A917URY1"/>
<reference evidence="2" key="2">
    <citation type="submission" date="2020-09" db="EMBL/GenBank/DDBJ databases">
        <authorList>
            <person name="Sun Q."/>
            <person name="Zhou Y."/>
        </authorList>
    </citation>
    <scope>NUCLEOTIDE SEQUENCE</scope>
    <source>
        <strain evidence="2">CGMCC 1.8984</strain>
    </source>
</reference>
<evidence type="ECO:0000313" key="2">
    <source>
        <dbReference type="EMBL" id="GGJ80462.1"/>
    </source>
</evidence>
<dbReference type="EMBL" id="BMMD01000009">
    <property type="protein sequence ID" value="GGJ80462.1"/>
    <property type="molecule type" value="Genomic_DNA"/>
</dbReference>
<name>A0A917URY1_9MICO</name>
<accession>A0A917URY1</accession>
<reference evidence="2" key="1">
    <citation type="journal article" date="2014" name="Int. J. Syst. Evol. Microbiol.">
        <title>Complete genome sequence of Corynebacterium casei LMG S-19264T (=DSM 44701T), isolated from a smear-ripened cheese.</title>
        <authorList>
            <consortium name="US DOE Joint Genome Institute (JGI-PGF)"/>
            <person name="Walter F."/>
            <person name="Albersmeier A."/>
            <person name="Kalinowski J."/>
            <person name="Ruckert C."/>
        </authorList>
    </citation>
    <scope>NUCLEOTIDE SEQUENCE</scope>
    <source>
        <strain evidence="2">CGMCC 1.8984</strain>
    </source>
</reference>
<dbReference type="RefSeq" id="WP_188743162.1">
    <property type="nucleotide sequence ID" value="NZ_BAABFW010000004.1"/>
</dbReference>
<evidence type="ECO:0000259" key="1">
    <source>
        <dbReference type="Pfam" id="PF05448"/>
    </source>
</evidence>
<dbReference type="Gene3D" id="3.40.50.1820">
    <property type="entry name" value="alpha/beta hydrolase"/>
    <property type="match status" value="1"/>
</dbReference>
<gene>
    <name evidence="2" type="ORF">GCM10011372_18600</name>
</gene>
<evidence type="ECO:0000313" key="3">
    <source>
        <dbReference type="Proteomes" id="UP000636956"/>
    </source>
</evidence>
<dbReference type="InterPro" id="IPR029058">
    <property type="entry name" value="AB_hydrolase_fold"/>
</dbReference>
<comment type="caution">
    <text evidence="2">The sequence shown here is derived from an EMBL/GenBank/DDBJ whole genome shotgun (WGS) entry which is preliminary data.</text>
</comment>
<dbReference type="InterPro" id="IPR008391">
    <property type="entry name" value="AXE1_dom"/>
</dbReference>
<dbReference type="Proteomes" id="UP000636956">
    <property type="component" value="Unassembled WGS sequence"/>
</dbReference>
<sequence>MCGGSQGGGIAIAAAGLSEGLLAAMPEVPFLCHVERSVGLTDRLP</sequence>